<keyword evidence="1" id="KW-0472">Membrane</keyword>
<keyword evidence="3" id="KW-1185">Reference proteome</keyword>
<feature type="transmembrane region" description="Helical" evidence="1">
    <location>
        <begin position="33"/>
        <end position="56"/>
    </location>
</feature>
<keyword evidence="1" id="KW-1133">Transmembrane helix</keyword>
<comment type="caution">
    <text evidence="2">The sequence shown here is derived from an EMBL/GenBank/DDBJ whole genome shotgun (WGS) entry which is preliminary data.</text>
</comment>
<evidence type="ECO:0000313" key="2">
    <source>
        <dbReference type="EMBL" id="KAG2582018.1"/>
    </source>
</evidence>
<organism evidence="2 3">
    <name type="scientific">Panicum virgatum</name>
    <name type="common">Blackwell switchgrass</name>
    <dbReference type="NCBI Taxonomy" id="38727"/>
    <lineage>
        <taxon>Eukaryota</taxon>
        <taxon>Viridiplantae</taxon>
        <taxon>Streptophyta</taxon>
        <taxon>Embryophyta</taxon>
        <taxon>Tracheophyta</taxon>
        <taxon>Spermatophyta</taxon>
        <taxon>Magnoliopsida</taxon>
        <taxon>Liliopsida</taxon>
        <taxon>Poales</taxon>
        <taxon>Poaceae</taxon>
        <taxon>PACMAD clade</taxon>
        <taxon>Panicoideae</taxon>
        <taxon>Panicodae</taxon>
        <taxon>Paniceae</taxon>
        <taxon>Panicinae</taxon>
        <taxon>Panicum</taxon>
        <taxon>Panicum sect. Hiantes</taxon>
    </lineage>
</organism>
<protein>
    <submittedName>
        <fullName evidence="2">Uncharacterized protein</fullName>
    </submittedName>
</protein>
<dbReference type="Proteomes" id="UP000823388">
    <property type="component" value="Chromosome 6K"/>
</dbReference>
<keyword evidence="1" id="KW-0812">Transmembrane</keyword>
<name>A0A8T0RA79_PANVG</name>
<accession>A0A8T0RA79</accession>
<sequence>MELANERIQTEAAASTDTLNLTMAIVKSSRRTVHLVAAAMAVLAVMCSALCSTAYAELVHDDEMIFEKIGVYCDSVQCHEECRFKYHNENNSFCKWNYYPLHDECCCRTSTRP</sequence>
<dbReference type="AlphaFoldDB" id="A0A8T0RA79"/>
<proteinExistence type="predicted"/>
<reference evidence="2" key="1">
    <citation type="submission" date="2020-05" db="EMBL/GenBank/DDBJ databases">
        <title>WGS assembly of Panicum virgatum.</title>
        <authorList>
            <person name="Lovell J.T."/>
            <person name="Jenkins J."/>
            <person name="Shu S."/>
            <person name="Juenger T.E."/>
            <person name="Schmutz J."/>
        </authorList>
    </citation>
    <scope>NUCLEOTIDE SEQUENCE</scope>
    <source>
        <strain evidence="2">AP13</strain>
    </source>
</reference>
<dbReference type="EMBL" id="CM029047">
    <property type="protein sequence ID" value="KAG2582018.1"/>
    <property type="molecule type" value="Genomic_DNA"/>
</dbReference>
<evidence type="ECO:0000313" key="3">
    <source>
        <dbReference type="Proteomes" id="UP000823388"/>
    </source>
</evidence>
<gene>
    <name evidence="2" type="ORF">PVAP13_6KG048100</name>
</gene>
<evidence type="ECO:0000256" key="1">
    <source>
        <dbReference type="SAM" id="Phobius"/>
    </source>
</evidence>